<evidence type="ECO:0000313" key="1">
    <source>
        <dbReference type="EMBL" id="OGM33102.1"/>
    </source>
</evidence>
<protein>
    <submittedName>
        <fullName evidence="1">Uncharacterized protein</fullName>
    </submittedName>
</protein>
<gene>
    <name evidence="1" type="ORF">A3D01_05070</name>
</gene>
<accession>A0A1F7Z0M9</accession>
<comment type="caution">
    <text evidence="1">The sequence shown here is derived from an EMBL/GenBank/DDBJ whole genome shotgun (WGS) entry which is preliminary data.</text>
</comment>
<dbReference type="EMBL" id="MGGR01000023">
    <property type="protein sequence ID" value="OGM33102.1"/>
    <property type="molecule type" value="Genomic_DNA"/>
</dbReference>
<name>A0A1F7Z0M9_9BACT</name>
<dbReference type="AlphaFoldDB" id="A0A1F7Z0M9"/>
<sequence length="117" mass="13073">MYPLLKKTIEVWEKSGSGNLSDVELFEAAEELVQYFYKTLVTSQPALLKYDGFKNKLKVLGKVGIPAIASDFPLTDQVKLVVKDQLGIDFSPEKHVFVHVPTQITGSSLFVVFQLPD</sequence>
<evidence type="ECO:0000313" key="2">
    <source>
        <dbReference type="Proteomes" id="UP000177169"/>
    </source>
</evidence>
<dbReference type="Proteomes" id="UP000177169">
    <property type="component" value="Unassembled WGS sequence"/>
</dbReference>
<reference evidence="1 2" key="1">
    <citation type="journal article" date="2016" name="Nat. Commun.">
        <title>Thousands of microbial genomes shed light on interconnected biogeochemical processes in an aquifer system.</title>
        <authorList>
            <person name="Anantharaman K."/>
            <person name="Brown C.T."/>
            <person name="Hug L.A."/>
            <person name="Sharon I."/>
            <person name="Castelle C.J."/>
            <person name="Probst A.J."/>
            <person name="Thomas B.C."/>
            <person name="Singh A."/>
            <person name="Wilkins M.J."/>
            <person name="Karaoz U."/>
            <person name="Brodie E.L."/>
            <person name="Williams K.H."/>
            <person name="Hubbard S.S."/>
            <person name="Banfield J.F."/>
        </authorList>
    </citation>
    <scope>NUCLEOTIDE SEQUENCE [LARGE SCALE GENOMIC DNA]</scope>
</reference>
<organism evidence="1 2">
    <name type="scientific">Candidatus Woesebacteria bacterium RIFCSPHIGHO2_02_FULL_39_13</name>
    <dbReference type="NCBI Taxonomy" id="1802505"/>
    <lineage>
        <taxon>Bacteria</taxon>
        <taxon>Candidatus Woeseibacteriota</taxon>
    </lineage>
</organism>
<proteinExistence type="predicted"/>